<gene>
    <name evidence="2" type="ORF">L195_g004526</name>
</gene>
<keyword evidence="1" id="KW-0812">Transmembrane</keyword>
<evidence type="ECO:0000256" key="1">
    <source>
        <dbReference type="SAM" id="Phobius"/>
    </source>
</evidence>
<dbReference type="EMBL" id="ASHM01002244">
    <property type="protein sequence ID" value="PNY08016.1"/>
    <property type="molecule type" value="Genomic_DNA"/>
</dbReference>
<reference evidence="2 3" key="1">
    <citation type="journal article" date="2014" name="Am. J. Bot.">
        <title>Genome assembly and annotation for red clover (Trifolium pratense; Fabaceae).</title>
        <authorList>
            <person name="Istvanek J."/>
            <person name="Jaros M."/>
            <person name="Krenek A."/>
            <person name="Repkova J."/>
        </authorList>
    </citation>
    <scope>NUCLEOTIDE SEQUENCE [LARGE SCALE GENOMIC DNA]</scope>
    <source>
        <strain evidence="3">cv. Tatra</strain>
        <tissue evidence="2">Young leaves</tissue>
    </source>
</reference>
<feature type="transmembrane region" description="Helical" evidence="1">
    <location>
        <begin position="7"/>
        <end position="23"/>
    </location>
</feature>
<dbReference type="STRING" id="57577.A0A2K3NYA4"/>
<name>A0A2K3NYA4_TRIPR</name>
<comment type="caution">
    <text evidence="2">The sequence shown here is derived from an EMBL/GenBank/DDBJ whole genome shotgun (WGS) entry which is preliminary data.</text>
</comment>
<sequence>MATVLDFAVNIVTIVMIAVLGFKQKIDCREAQRSFTQVSVCIMESLVVLLNISFGIVINVIRIKRSSSKSSLLEDPLLSNGGDLEEGGNDDLGNNGNFLDFMTFKFISPVMNQGVLKQLDSDDLLPLLPDMSPSYCHDIILSSWRAQMSNNGSSPSLFRALCNAYGLPYLCLGLLKKLNGLSLQFNGVDTLTVELFTLCSLVEKTGLFQMIFSPYPVFVYIDLPFVKTTKYLKFFQVINDGIGFAGPLLLNKLIKFLQQGSASWDGYLLALSLGIASIVKLHILFVYLLLLLWMVYPALYQTKDLWTNIFMGGD</sequence>
<dbReference type="AlphaFoldDB" id="A0A2K3NYA4"/>
<dbReference type="Proteomes" id="UP000236291">
    <property type="component" value="Unassembled WGS sequence"/>
</dbReference>
<evidence type="ECO:0000313" key="2">
    <source>
        <dbReference type="EMBL" id="PNY08016.1"/>
    </source>
</evidence>
<organism evidence="2 3">
    <name type="scientific">Trifolium pratense</name>
    <name type="common">Red clover</name>
    <dbReference type="NCBI Taxonomy" id="57577"/>
    <lineage>
        <taxon>Eukaryota</taxon>
        <taxon>Viridiplantae</taxon>
        <taxon>Streptophyta</taxon>
        <taxon>Embryophyta</taxon>
        <taxon>Tracheophyta</taxon>
        <taxon>Spermatophyta</taxon>
        <taxon>Magnoliopsida</taxon>
        <taxon>eudicotyledons</taxon>
        <taxon>Gunneridae</taxon>
        <taxon>Pentapetalae</taxon>
        <taxon>rosids</taxon>
        <taxon>fabids</taxon>
        <taxon>Fabales</taxon>
        <taxon>Fabaceae</taxon>
        <taxon>Papilionoideae</taxon>
        <taxon>50 kb inversion clade</taxon>
        <taxon>NPAAA clade</taxon>
        <taxon>Hologalegina</taxon>
        <taxon>IRL clade</taxon>
        <taxon>Trifolieae</taxon>
        <taxon>Trifolium</taxon>
    </lineage>
</organism>
<reference evidence="2 3" key="2">
    <citation type="journal article" date="2017" name="Front. Plant Sci.">
        <title>Gene Classification and Mining of Molecular Markers Useful in Red Clover (Trifolium pratense) Breeding.</title>
        <authorList>
            <person name="Istvanek J."/>
            <person name="Dluhosova J."/>
            <person name="Dluhos P."/>
            <person name="Patkova L."/>
            <person name="Nedelnik J."/>
            <person name="Repkova J."/>
        </authorList>
    </citation>
    <scope>NUCLEOTIDE SEQUENCE [LARGE SCALE GENOMIC DNA]</scope>
    <source>
        <strain evidence="3">cv. Tatra</strain>
        <tissue evidence="2">Young leaves</tissue>
    </source>
</reference>
<evidence type="ECO:0000313" key="3">
    <source>
        <dbReference type="Proteomes" id="UP000236291"/>
    </source>
</evidence>
<keyword evidence="1" id="KW-0472">Membrane</keyword>
<feature type="transmembrane region" description="Helical" evidence="1">
    <location>
        <begin position="35"/>
        <end position="61"/>
    </location>
</feature>
<accession>A0A2K3NYA4</accession>
<proteinExistence type="predicted"/>
<dbReference type="ExpressionAtlas" id="A0A2K3NYA4">
    <property type="expression patterns" value="baseline"/>
</dbReference>
<protein>
    <submittedName>
        <fullName evidence="2">ABC transporter C family member 13-like protein</fullName>
    </submittedName>
</protein>
<keyword evidence="1" id="KW-1133">Transmembrane helix</keyword>
<feature type="transmembrane region" description="Helical" evidence="1">
    <location>
        <begin position="267"/>
        <end position="296"/>
    </location>
</feature>